<dbReference type="Gene3D" id="2.40.10.10">
    <property type="entry name" value="Trypsin-like serine proteases"/>
    <property type="match status" value="1"/>
</dbReference>
<dbReference type="GO" id="GO:0004252">
    <property type="term" value="F:serine-type endopeptidase activity"/>
    <property type="evidence" value="ECO:0007669"/>
    <property type="project" value="InterPro"/>
</dbReference>
<feature type="domain" description="Peptidase S1" evidence="7">
    <location>
        <begin position="39"/>
        <end position="262"/>
    </location>
</feature>
<dbReference type="FunFam" id="2.40.10.10:FF:000068">
    <property type="entry name" value="transmembrane protease serine 2"/>
    <property type="match status" value="1"/>
</dbReference>
<dbReference type="InterPro" id="IPR018114">
    <property type="entry name" value="TRYPSIN_HIS"/>
</dbReference>
<dbReference type="InterPro" id="IPR001254">
    <property type="entry name" value="Trypsin_dom"/>
</dbReference>
<dbReference type="CDD" id="cd00190">
    <property type="entry name" value="Tryp_SPc"/>
    <property type="match status" value="1"/>
</dbReference>
<dbReference type="KEGG" id="scac:106089083"/>
<dbReference type="PANTHER" id="PTHR24276:SF91">
    <property type="entry name" value="AT26814P-RELATED"/>
    <property type="match status" value="1"/>
</dbReference>
<dbReference type="InterPro" id="IPR050430">
    <property type="entry name" value="Peptidase_S1"/>
</dbReference>
<evidence type="ECO:0000256" key="4">
    <source>
        <dbReference type="ARBA" id="ARBA00022825"/>
    </source>
</evidence>
<dbReference type="OrthoDB" id="60866at2759"/>
<evidence type="ECO:0000256" key="2">
    <source>
        <dbReference type="ARBA" id="ARBA00022670"/>
    </source>
</evidence>
<dbReference type="PRINTS" id="PR00722">
    <property type="entry name" value="CHYMOTRYPSIN"/>
</dbReference>
<keyword evidence="2" id="KW-0645">Protease</keyword>
<dbReference type="STRING" id="35570.A0A1I8PAG6"/>
<name>A0A1I8PAG6_STOCA</name>
<dbReference type="PROSITE" id="PS00134">
    <property type="entry name" value="TRYPSIN_HIS"/>
    <property type="match status" value="1"/>
</dbReference>
<dbReference type="InterPro" id="IPR043504">
    <property type="entry name" value="Peptidase_S1_PA_chymotrypsin"/>
</dbReference>
<keyword evidence="5" id="KW-1015">Disulfide bond</keyword>
<dbReference type="VEuPathDB" id="VectorBase:SCAU006301"/>
<keyword evidence="6" id="KW-0732">Signal</keyword>
<accession>A0A1I8PAG6</accession>
<dbReference type="Proteomes" id="UP000095300">
    <property type="component" value="Unassembled WGS sequence"/>
</dbReference>
<evidence type="ECO:0000313" key="9">
    <source>
        <dbReference type="Proteomes" id="UP000095300"/>
    </source>
</evidence>
<evidence type="ECO:0000259" key="7">
    <source>
        <dbReference type="PROSITE" id="PS50240"/>
    </source>
</evidence>
<dbReference type="AlphaFoldDB" id="A0A1I8PAG6"/>
<keyword evidence="9" id="KW-1185">Reference proteome</keyword>
<dbReference type="SMART" id="SM00020">
    <property type="entry name" value="Tryp_SPc"/>
    <property type="match status" value="1"/>
</dbReference>
<dbReference type="PROSITE" id="PS50240">
    <property type="entry name" value="TRYPSIN_DOM"/>
    <property type="match status" value="1"/>
</dbReference>
<gene>
    <name evidence="8" type="primary">106089083</name>
</gene>
<keyword evidence="3" id="KW-0378">Hydrolase</keyword>
<keyword evidence="4" id="KW-0720">Serine protease</keyword>
<evidence type="ECO:0000256" key="5">
    <source>
        <dbReference type="ARBA" id="ARBA00023157"/>
    </source>
</evidence>
<dbReference type="PANTHER" id="PTHR24276">
    <property type="entry name" value="POLYSERASE-RELATED"/>
    <property type="match status" value="1"/>
</dbReference>
<organism evidence="8 9">
    <name type="scientific">Stomoxys calcitrans</name>
    <name type="common">Stable fly</name>
    <name type="synonym">Conops calcitrans</name>
    <dbReference type="NCBI Taxonomy" id="35570"/>
    <lineage>
        <taxon>Eukaryota</taxon>
        <taxon>Metazoa</taxon>
        <taxon>Ecdysozoa</taxon>
        <taxon>Arthropoda</taxon>
        <taxon>Hexapoda</taxon>
        <taxon>Insecta</taxon>
        <taxon>Pterygota</taxon>
        <taxon>Neoptera</taxon>
        <taxon>Endopterygota</taxon>
        <taxon>Diptera</taxon>
        <taxon>Brachycera</taxon>
        <taxon>Muscomorpha</taxon>
        <taxon>Muscoidea</taxon>
        <taxon>Muscidae</taxon>
        <taxon>Stomoxys</taxon>
    </lineage>
</organism>
<feature type="chain" id="PRO_5009326298" description="Peptidase S1 domain-containing protein" evidence="6">
    <location>
        <begin position="28"/>
        <end position="264"/>
    </location>
</feature>
<comment type="similarity">
    <text evidence="1">Belongs to the peptidase S1 family.</text>
</comment>
<dbReference type="SUPFAM" id="SSF50494">
    <property type="entry name" value="Trypsin-like serine proteases"/>
    <property type="match status" value="1"/>
</dbReference>
<evidence type="ECO:0000256" key="1">
    <source>
        <dbReference type="ARBA" id="ARBA00007664"/>
    </source>
</evidence>
<sequence>MAADSLWKKHFLLCLLGALALWQGVECLKHSKPPLLPRIVGGSFAKLGQFPYQVALLYNNEHLCGGSIISKEYIITAAHCVVYQYTKTRLPVTSLSIRAGSLSPIFGGQQVGVANITINPAYDWFHHDIAVLKLSEPLEFNENVQAIALANADPPSGVQVSTSGWGRTSTYGPFATLLKNHTLTSLTRDDCEKESKRFVPKSVICLMGGDNNGICKGDSGGPAVYNNTLVGVVNYYNKGCGVEPEGFASIKQNRGWIRDNSGGI</sequence>
<dbReference type="InterPro" id="IPR001314">
    <property type="entry name" value="Peptidase_S1A"/>
</dbReference>
<dbReference type="InterPro" id="IPR009003">
    <property type="entry name" value="Peptidase_S1_PA"/>
</dbReference>
<proteinExistence type="inferred from homology"/>
<dbReference type="Pfam" id="PF00089">
    <property type="entry name" value="Trypsin"/>
    <property type="match status" value="1"/>
</dbReference>
<feature type="signal peptide" evidence="6">
    <location>
        <begin position="1"/>
        <end position="27"/>
    </location>
</feature>
<evidence type="ECO:0000256" key="6">
    <source>
        <dbReference type="SAM" id="SignalP"/>
    </source>
</evidence>
<protein>
    <recommendedName>
        <fullName evidence="7">Peptidase S1 domain-containing protein</fullName>
    </recommendedName>
</protein>
<reference evidence="8" key="1">
    <citation type="submission" date="2020-05" db="UniProtKB">
        <authorList>
            <consortium name="EnsemblMetazoa"/>
        </authorList>
    </citation>
    <scope>IDENTIFICATION</scope>
    <source>
        <strain evidence="8">USDA</strain>
    </source>
</reference>
<evidence type="ECO:0000313" key="8">
    <source>
        <dbReference type="EnsemblMetazoa" id="SCAU006301-PA"/>
    </source>
</evidence>
<dbReference type="EnsemblMetazoa" id="SCAU006301-RA">
    <property type="protein sequence ID" value="SCAU006301-PA"/>
    <property type="gene ID" value="SCAU006301"/>
</dbReference>
<evidence type="ECO:0000256" key="3">
    <source>
        <dbReference type="ARBA" id="ARBA00022801"/>
    </source>
</evidence>
<dbReference type="GO" id="GO:0006508">
    <property type="term" value="P:proteolysis"/>
    <property type="evidence" value="ECO:0007669"/>
    <property type="project" value="UniProtKB-KW"/>
</dbReference>